<proteinExistence type="predicted"/>
<dbReference type="KEGG" id="serq:CWC46_00595"/>
<keyword evidence="3" id="KW-1185">Reference proteome</keyword>
<dbReference type="EMBL" id="CP025084">
    <property type="protein sequence ID" value="AUH02765.1"/>
    <property type="molecule type" value="Genomic_DNA"/>
</dbReference>
<evidence type="ECO:0000313" key="2">
    <source>
        <dbReference type="EMBL" id="AUH02765.1"/>
    </source>
</evidence>
<reference evidence="1 4" key="3">
    <citation type="submission" date="2017-11" db="EMBL/GenBank/DDBJ databases">
        <title>Complete genome sequence of Serratia sp. ATCC 39006 LacA.</title>
        <authorList>
            <person name="Hampton H.G."/>
            <person name="Jackson S.A."/>
            <person name="Jauregui R."/>
            <person name="Poulter G.T.M."/>
            <person name="Salmond G.P.C."/>
            <person name="Fineran P.C."/>
        </authorList>
    </citation>
    <scope>NUCLEOTIDE SEQUENCE [LARGE SCALE GENOMIC DNA]</scope>
    <source>
        <strain evidence="1 4">ATCC 39006</strain>
    </source>
</reference>
<sequence length="172" mass="19129">MNTPFRVLLAAQFGVVVSLTALVGGSVIINKRQHLDQTRQQLIESRQYTEQLIQQLARLPTLSQLQQQLAARRLPDTTLSSDSIATLLAIPLNQSDARLISWQPSSTEAAEPFSPNWRLMLNTDYSGLMSFLKSFNALPAVPRISQLVIKKEINGLRVELSLSRPFQQGSSS</sequence>
<evidence type="ECO:0000313" key="4">
    <source>
        <dbReference type="Proteomes" id="UP000233778"/>
    </source>
</evidence>
<evidence type="ECO:0000313" key="3">
    <source>
        <dbReference type="Proteomes" id="UP000017700"/>
    </source>
</evidence>
<dbReference type="Proteomes" id="UP000017700">
    <property type="component" value="Chromosome"/>
</dbReference>
<reference evidence="2 3" key="1">
    <citation type="journal article" date="2013" name="Genome Announc.">
        <title>Draft genome sequence of Serratia sp. strain ATCC 39006, a model bacterium for analysis of the biosynthesis and regulation of prodigiosin, a carbapenem, and gas vesicles.</title>
        <authorList>
            <person name="Fineran P.C."/>
            <person name="Iglesias Cans M.C."/>
            <person name="Ramsay J.P."/>
            <person name="Wilf N.M."/>
            <person name="Cossyleon D."/>
            <person name="McNeil M.B."/>
            <person name="Williamson N.R."/>
            <person name="Monson R.E."/>
            <person name="Becher S.A."/>
            <person name="Stanton J.A."/>
            <person name="Brugger K."/>
            <person name="Brown S.D."/>
            <person name="Salmond G.P."/>
        </authorList>
    </citation>
    <scope>NUCLEOTIDE SEQUENCE [LARGE SCALE GENOMIC DNA]</scope>
    <source>
        <strain evidence="2">ATCC 39006</strain>
        <strain evidence="3">ATCC 39006 / SC 11482</strain>
    </source>
</reference>
<reference evidence="2" key="2">
    <citation type="submission" date="2013-09" db="EMBL/GenBank/DDBJ databases">
        <authorList>
            <person name="Wang G."/>
            <person name="Yang Y."/>
            <person name="Su Y."/>
        </authorList>
    </citation>
    <scope>NUCLEOTIDE SEQUENCE</scope>
    <source>
        <strain evidence="2">ATCC 39006</strain>
    </source>
</reference>
<protein>
    <recommendedName>
        <fullName evidence="5">Pilus assembly protein PilO</fullName>
    </recommendedName>
</protein>
<accession>A0A2I5T1J8</accession>
<gene>
    <name evidence="1" type="ORF">CWC46_00595</name>
    <name evidence="2" type="ORF">Ser39006_000595</name>
</gene>
<organism evidence="2 3">
    <name type="scientific">Serratia sp. (strain ATCC 39006)</name>
    <name type="common">Prodigiosinella confusarubida</name>
    <dbReference type="NCBI Taxonomy" id="104623"/>
    <lineage>
        <taxon>Bacteria</taxon>
        <taxon>Pseudomonadati</taxon>
        <taxon>Pseudomonadota</taxon>
        <taxon>Gammaproteobacteria</taxon>
        <taxon>Enterobacterales</taxon>
        <taxon>Pectobacteriaceae</taxon>
        <taxon>Prodigiosinella</taxon>
    </lineage>
</organism>
<name>A0A2I5T1J8_SERS3</name>
<dbReference type="Proteomes" id="UP000233778">
    <property type="component" value="Chromosome"/>
</dbReference>
<evidence type="ECO:0008006" key="5">
    <source>
        <dbReference type="Google" id="ProtNLM"/>
    </source>
</evidence>
<dbReference type="AlphaFoldDB" id="A0A2I5T1J8"/>
<dbReference type="EMBL" id="CP025085">
    <property type="protein sequence ID" value="AUG98450.1"/>
    <property type="molecule type" value="Genomic_DNA"/>
</dbReference>
<dbReference type="STRING" id="104623.Ser39006_00863"/>
<reference evidence="2" key="4">
    <citation type="submission" date="2017-11" db="EMBL/GenBank/DDBJ databases">
        <title>Complete genome sequence of Serratia sp. ATCC 39006.</title>
        <authorList>
            <person name="Hampton H.G."/>
            <person name="Jackson S.A."/>
            <person name="Jauregui R."/>
            <person name="Poulter G.T.M."/>
            <person name="Salmond G.P.C."/>
            <person name="Fineran P.C."/>
        </authorList>
    </citation>
    <scope>NUCLEOTIDE SEQUENCE</scope>
    <source>
        <strain evidence="2">ATCC 39006</strain>
    </source>
</reference>
<evidence type="ECO:0000313" key="1">
    <source>
        <dbReference type="EMBL" id="AUG98450.1"/>
    </source>
</evidence>
<dbReference type="KEGG" id="sera:Ser39006_000595"/>